<dbReference type="Gene3D" id="3.30.200.20">
    <property type="entry name" value="Phosphorylase Kinase, domain 1"/>
    <property type="match status" value="1"/>
</dbReference>
<dbReference type="HOGENOM" id="CLU_024273_0_0_1"/>
<proteinExistence type="predicted"/>
<dbReference type="InterPro" id="IPR000719">
    <property type="entry name" value="Prot_kinase_dom"/>
</dbReference>
<evidence type="ECO:0000259" key="8">
    <source>
        <dbReference type="PROSITE" id="PS50011"/>
    </source>
</evidence>
<comment type="subcellular location">
    <subcellularLocation>
        <location evidence="1">Cytoplasm</location>
    </subcellularLocation>
</comment>
<dbReference type="Proteomes" id="UP000014760">
    <property type="component" value="Unassembled WGS sequence"/>
</dbReference>
<evidence type="ECO:0000256" key="1">
    <source>
        <dbReference type="ARBA" id="ARBA00004496"/>
    </source>
</evidence>
<dbReference type="SUPFAM" id="SSF56112">
    <property type="entry name" value="Protein kinase-like (PK-like)"/>
    <property type="match status" value="1"/>
</dbReference>
<dbReference type="InterPro" id="IPR011009">
    <property type="entry name" value="Kinase-like_dom_sf"/>
</dbReference>
<feature type="compositionally biased region" description="Acidic residues" evidence="7">
    <location>
        <begin position="20"/>
        <end position="32"/>
    </location>
</feature>
<keyword evidence="3" id="KW-0597">Phosphoprotein</keyword>
<dbReference type="Gene3D" id="1.10.510.10">
    <property type="entry name" value="Transferase(Phosphotransferase) domain 1"/>
    <property type="match status" value="1"/>
</dbReference>
<protein>
    <recommendedName>
        <fullName evidence="5">Nuclear receptor-binding protein homolog</fullName>
    </recommendedName>
    <alternativeName>
        <fullName evidence="6">MLF1-adaptor molecule</fullName>
    </alternativeName>
</protein>
<evidence type="ECO:0000256" key="7">
    <source>
        <dbReference type="SAM" id="MobiDB-lite"/>
    </source>
</evidence>
<feature type="domain" description="Protein kinase" evidence="8">
    <location>
        <begin position="25"/>
        <end position="301"/>
    </location>
</feature>
<dbReference type="PANTHER" id="PTHR13902">
    <property type="entry name" value="SERINE/THREONINE-PROTEIN KINASE WNK WITH NO LYSINE -RELATED"/>
    <property type="match status" value="1"/>
</dbReference>
<evidence type="ECO:0000256" key="5">
    <source>
        <dbReference type="ARBA" id="ARBA00069870"/>
    </source>
</evidence>
<evidence type="ECO:0000313" key="9">
    <source>
        <dbReference type="EnsemblMetazoa" id="CapteP222925"/>
    </source>
</evidence>
<dbReference type="FunFam" id="1.10.510.10:FF:000842">
    <property type="entry name" value="Nuclear receptor-binding protein"/>
    <property type="match status" value="1"/>
</dbReference>
<reference evidence="10" key="1">
    <citation type="submission" date="2012-12" db="EMBL/GenBank/DDBJ databases">
        <authorList>
            <person name="Hellsten U."/>
            <person name="Grimwood J."/>
            <person name="Chapman J.A."/>
            <person name="Shapiro H."/>
            <person name="Aerts A."/>
            <person name="Otillar R.P."/>
            <person name="Terry A.Y."/>
            <person name="Boore J.L."/>
            <person name="Simakov O."/>
            <person name="Marletaz F."/>
            <person name="Cho S.-J."/>
            <person name="Edsinger-Gonzales E."/>
            <person name="Havlak P."/>
            <person name="Kuo D.-H."/>
            <person name="Larsson T."/>
            <person name="Lv J."/>
            <person name="Arendt D."/>
            <person name="Savage R."/>
            <person name="Osoegawa K."/>
            <person name="de Jong P."/>
            <person name="Lindberg D.R."/>
            <person name="Seaver E.C."/>
            <person name="Weisblat D.A."/>
            <person name="Putnam N.H."/>
            <person name="Grigoriev I.V."/>
            <person name="Rokhsar D.S."/>
        </authorList>
    </citation>
    <scope>NUCLEOTIDE SEQUENCE</scope>
    <source>
        <strain evidence="10">I ESC-2004</strain>
    </source>
</reference>
<dbReference type="AlphaFoldDB" id="X2ATR9"/>
<evidence type="ECO:0000256" key="6">
    <source>
        <dbReference type="ARBA" id="ARBA00078305"/>
    </source>
</evidence>
<evidence type="ECO:0000256" key="3">
    <source>
        <dbReference type="ARBA" id="ARBA00022553"/>
    </source>
</evidence>
<dbReference type="GO" id="GO:0005524">
    <property type="term" value="F:ATP binding"/>
    <property type="evidence" value="ECO:0007669"/>
    <property type="project" value="InterPro"/>
</dbReference>
<keyword evidence="10" id="KW-1185">Reference proteome</keyword>
<reference evidence="10" key="2">
    <citation type="journal article" date="2013" name="Nature">
        <title>Insights into bilaterian evolution from three spiralian genomes.</title>
        <authorList>
            <person name="Simakov O."/>
            <person name="Marletaz F."/>
            <person name="Cho S.J."/>
            <person name="Edsinger-Gonzales E."/>
            <person name="Havlak P."/>
            <person name="Hellsten U."/>
            <person name="Kuo D.H."/>
            <person name="Larsson T."/>
            <person name="Lv J."/>
            <person name="Arendt D."/>
            <person name="Savage R."/>
            <person name="Osoegawa K."/>
            <person name="de Jong P."/>
            <person name="Grimwood J."/>
            <person name="Chapman J.A."/>
            <person name="Shapiro H."/>
            <person name="Aerts A."/>
            <person name="Otillar R.P."/>
            <person name="Terry A.Y."/>
            <person name="Boore J.L."/>
            <person name="Grigoriev I.V."/>
            <person name="Lindberg D.R."/>
            <person name="Seaver E.C."/>
            <person name="Weisblat D.A."/>
            <person name="Putnam N.H."/>
            <person name="Rokhsar D.S."/>
        </authorList>
    </citation>
    <scope>NUCLEOTIDE SEQUENCE</scope>
    <source>
        <strain evidence="10">I ESC-2004</strain>
    </source>
</reference>
<accession>X2ATR9</accession>
<reference evidence="9" key="3">
    <citation type="submission" date="2015-06" db="UniProtKB">
        <authorList>
            <consortium name="EnsemblMetazoa"/>
        </authorList>
    </citation>
    <scope>IDENTIFICATION</scope>
</reference>
<evidence type="ECO:0000256" key="2">
    <source>
        <dbReference type="ARBA" id="ARBA00022490"/>
    </source>
</evidence>
<dbReference type="EMBL" id="AMQN01000145">
    <property type="status" value="NOT_ANNOTATED_CDS"/>
    <property type="molecule type" value="Genomic_DNA"/>
</dbReference>
<evidence type="ECO:0000256" key="4">
    <source>
        <dbReference type="ARBA" id="ARBA00055167"/>
    </source>
</evidence>
<comment type="function">
    <text evidence="4">May play a role in subcellular trafficking between the endoplasmic reticulum and Golgi apparatus.</text>
</comment>
<name>X2ATR9_CAPTE</name>
<sequence length="507" mass="57181">MTSSKNSVDADSVPSNPAESGDESEDESEVLEESPCGRWQKRREKVTQRDVPGIDCAFLAMDTDEGVEVVWNEVCISEKKSSKSQLEKIKQVFDNLIDLEHPNIVKFHKYWTDTKSDRPRVIFITEYMSSGSLRQFLKKTKKNNKTLKAWKRWCTQILSALTYLHSCEPPIIHGNLTTETIFIQHNGLIKIGSVAPDAIHSHVKTYKEEARHMHYAAPEYGGNSPVTTAVDIYSFGICSLEMAALDISGNGESRNHLSEESIQKAITAIEDPLQKDFVQKCLEKEPSLRMKARELLFHPVLFEVHSLRLLAAHCLIQHSVNITDETYQSDLEPSRVIAEFRENTGKENKLTVAEANTLELEKFLEDVKNGVFPLTYFAPLVYPPLSRTRAASPELAESVKSISPEPSDTEKRHVLQMQCTLRKGDSGPVDVDETLKMTLLLRMDDKMNRQLTCEVSANDSGFNLADELVRYGFISSVDRNSIGMLIDDTLKNRVISNSPPHLIEQKA</sequence>
<dbReference type="GO" id="GO:0004672">
    <property type="term" value="F:protein kinase activity"/>
    <property type="evidence" value="ECO:0007669"/>
    <property type="project" value="InterPro"/>
</dbReference>
<dbReference type="InterPro" id="IPR050588">
    <property type="entry name" value="WNK_Ser-Thr_kinase"/>
</dbReference>
<dbReference type="GO" id="GO:0005737">
    <property type="term" value="C:cytoplasm"/>
    <property type="evidence" value="ECO:0007669"/>
    <property type="project" value="UniProtKB-SubCell"/>
</dbReference>
<evidence type="ECO:0000313" key="10">
    <source>
        <dbReference type="Proteomes" id="UP000014760"/>
    </source>
</evidence>
<dbReference type="FunFam" id="3.30.200.20:FF:000098">
    <property type="entry name" value="Nuclear receptor-binding protein 1"/>
    <property type="match status" value="1"/>
</dbReference>
<dbReference type="Pfam" id="PF00069">
    <property type="entry name" value="Pkinase"/>
    <property type="match status" value="1"/>
</dbReference>
<keyword evidence="2" id="KW-0963">Cytoplasm</keyword>
<feature type="compositionally biased region" description="Polar residues" evidence="7">
    <location>
        <begin position="1"/>
        <end position="18"/>
    </location>
</feature>
<dbReference type="PROSITE" id="PS50011">
    <property type="entry name" value="PROTEIN_KINASE_DOM"/>
    <property type="match status" value="1"/>
</dbReference>
<dbReference type="OMA" id="NEVQYAQ"/>
<feature type="region of interest" description="Disordered" evidence="7">
    <location>
        <begin position="1"/>
        <end position="44"/>
    </location>
</feature>
<organism evidence="9 10">
    <name type="scientific">Capitella teleta</name>
    <name type="common">Polychaete worm</name>
    <dbReference type="NCBI Taxonomy" id="283909"/>
    <lineage>
        <taxon>Eukaryota</taxon>
        <taxon>Metazoa</taxon>
        <taxon>Spiralia</taxon>
        <taxon>Lophotrochozoa</taxon>
        <taxon>Annelida</taxon>
        <taxon>Polychaeta</taxon>
        <taxon>Sedentaria</taxon>
        <taxon>Scolecida</taxon>
        <taxon>Capitellidae</taxon>
        <taxon>Capitella</taxon>
    </lineage>
</organism>
<dbReference type="EnsemblMetazoa" id="CapteT222925">
    <property type="protein sequence ID" value="CapteP222925"/>
    <property type="gene ID" value="CapteG222925"/>
</dbReference>
<dbReference type="OrthoDB" id="1034557at2759"/>